<proteinExistence type="predicted"/>
<keyword evidence="4" id="KW-1185">Reference proteome</keyword>
<dbReference type="InterPro" id="IPR007110">
    <property type="entry name" value="Ig-like_dom"/>
</dbReference>
<gene>
    <name evidence="3" type="ORF">GJR95_33980</name>
</gene>
<dbReference type="EMBL" id="CP045997">
    <property type="protein sequence ID" value="QHV99715.1"/>
    <property type="molecule type" value="Genomic_DNA"/>
</dbReference>
<dbReference type="SUPFAM" id="SSF49313">
    <property type="entry name" value="Cadherin-like"/>
    <property type="match status" value="1"/>
</dbReference>
<dbReference type="GO" id="GO:0016020">
    <property type="term" value="C:membrane"/>
    <property type="evidence" value="ECO:0007669"/>
    <property type="project" value="InterPro"/>
</dbReference>
<feature type="domain" description="Ig-like" evidence="2">
    <location>
        <begin position="2016"/>
        <end position="2077"/>
    </location>
</feature>
<dbReference type="SMART" id="SM00710">
    <property type="entry name" value="PbH1"/>
    <property type="match status" value="11"/>
</dbReference>
<dbReference type="NCBIfam" id="NF041518">
    <property type="entry name" value="choice_anch_Q"/>
    <property type="match status" value="3"/>
</dbReference>
<dbReference type="InterPro" id="IPR036179">
    <property type="entry name" value="Ig-like_dom_sf"/>
</dbReference>
<dbReference type="Gene3D" id="2.60.40.10">
    <property type="entry name" value="Immunoglobulins"/>
    <property type="match status" value="4"/>
</dbReference>
<evidence type="ECO:0000256" key="1">
    <source>
        <dbReference type="SAM" id="MobiDB-lite"/>
    </source>
</evidence>
<accession>A0A6P1W3W6</accession>
<dbReference type="CDD" id="cd00096">
    <property type="entry name" value="Ig"/>
    <property type="match status" value="1"/>
</dbReference>
<dbReference type="SUPFAM" id="SSF51126">
    <property type="entry name" value="Pectin lyase-like"/>
    <property type="match status" value="4"/>
</dbReference>
<name>A0A6P1W3W6_9BACT</name>
<dbReference type="InterPro" id="IPR013098">
    <property type="entry name" value="Ig_I-set"/>
</dbReference>
<dbReference type="Pfam" id="PF05345">
    <property type="entry name" value="He_PIG"/>
    <property type="match status" value="1"/>
</dbReference>
<dbReference type="PANTHER" id="PTHR11319:SF35">
    <property type="entry name" value="OUTER MEMBRANE PROTEIN PMPC-RELATED"/>
    <property type="match status" value="1"/>
</dbReference>
<reference evidence="3 4" key="1">
    <citation type="submission" date="2019-11" db="EMBL/GenBank/DDBJ databases">
        <title>Spirosoma endbachense sp. nov., isolated from a natural salt meadow.</title>
        <authorList>
            <person name="Rojas J."/>
            <person name="Ambika Manirajan B."/>
            <person name="Ratering S."/>
            <person name="Suarez C."/>
            <person name="Geissler-Plaum R."/>
            <person name="Schnell S."/>
        </authorList>
    </citation>
    <scope>NUCLEOTIDE SEQUENCE [LARGE SCALE GENOMIC DNA]</scope>
    <source>
        <strain evidence="3 4">I-24</strain>
    </source>
</reference>
<organism evidence="3 4">
    <name type="scientific">Spirosoma endbachense</name>
    <dbReference type="NCBI Taxonomy" id="2666025"/>
    <lineage>
        <taxon>Bacteria</taxon>
        <taxon>Pseudomonadati</taxon>
        <taxon>Bacteroidota</taxon>
        <taxon>Cytophagia</taxon>
        <taxon>Cytophagales</taxon>
        <taxon>Cytophagaceae</taxon>
        <taxon>Spirosoma</taxon>
    </lineage>
</organism>
<dbReference type="InterPro" id="IPR012334">
    <property type="entry name" value="Pectin_lyas_fold"/>
</dbReference>
<dbReference type="InterPro" id="IPR011050">
    <property type="entry name" value="Pectin_lyase_fold/virulence"/>
</dbReference>
<dbReference type="InterPro" id="IPR003599">
    <property type="entry name" value="Ig_sub"/>
</dbReference>
<dbReference type="GO" id="GO:0005509">
    <property type="term" value="F:calcium ion binding"/>
    <property type="evidence" value="ECO:0007669"/>
    <property type="project" value="InterPro"/>
</dbReference>
<dbReference type="SUPFAM" id="SSF48726">
    <property type="entry name" value="Immunoglobulin"/>
    <property type="match status" value="3"/>
</dbReference>
<evidence type="ECO:0000313" key="4">
    <source>
        <dbReference type="Proteomes" id="UP000464577"/>
    </source>
</evidence>
<dbReference type="InterPro" id="IPR013783">
    <property type="entry name" value="Ig-like_fold"/>
</dbReference>
<dbReference type="InterPro" id="IPR006626">
    <property type="entry name" value="PbH1"/>
</dbReference>
<dbReference type="Gene3D" id="2.160.20.10">
    <property type="entry name" value="Single-stranded right-handed beta-helix, Pectin lyase-like"/>
    <property type="match status" value="4"/>
</dbReference>
<dbReference type="InterPro" id="IPR006644">
    <property type="entry name" value="Cadg"/>
</dbReference>
<feature type="region of interest" description="Disordered" evidence="1">
    <location>
        <begin position="1059"/>
        <end position="1083"/>
    </location>
</feature>
<feature type="domain" description="Ig-like" evidence="2">
    <location>
        <begin position="879"/>
        <end position="968"/>
    </location>
</feature>
<dbReference type="PROSITE" id="PS50835">
    <property type="entry name" value="IG_LIKE"/>
    <property type="match status" value="3"/>
</dbReference>
<dbReference type="SMART" id="SM00736">
    <property type="entry name" value="CADG"/>
    <property type="match status" value="1"/>
</dbReference>
<sequence>MINVYRSVLFAIILSSLLLGLPHTGWTQVIRYVSTTGTNANPASATSWATSTTNLQGAINASSAGDQVWVRSGTFKPTLTAARDISFSMKNGVAIYGGFVGNETSLSQRAAINPTAGTPSSTTLSGNLDSDNTPNNNSFHVINNNSIGLTNTAILDGFVIADGAANGSGTAGYGDGSLGYVLSGDDLGGGVFNGAGFNGNQCSPTFRFCTFANNQASQKGGAMFNKGYEGGICDPVLTNCAFLNNQANGGGAILSWGDGYVYTGFSRPVLTNCAFWSNQATYGGAMYNDGAKGNSSPVLTNCAFLGNQAQIGGAMFNDTFTGFCNLVLTSSTFQSNVASSAGGALFNNTFSNVSVVLANSVLFNNGGANSVAGATAAATFTATYTLLESSITGVNISGPGNLLATTTPFASTSSAALAVGSAAINAGNPASQTVVNGPYSATALPVTDFQGNQRIVGGRVDMGAVESPTVASAPPMRLYVAASQTTNIADGLTWSSAFPNLQSALTYPNSQSLTEIWVAAGTYKPTATTTRTLSFQMRNGLAIYGGFRGNELDLSLRPAINPVTGSPSSSTLSGDIDNDGTLNGNSIHLINNPTGLTTTAVLDGFVLTGGNADGSSPNERGGGILNNGGSSPTLRNLMFENNSAQLGGALFNSGGSAVVTNSNFQRNISTGFGGAIYSDGASTYALTNCGFRENRAVNGGALAALAASQPTITNCTFLSNTATSGGGVLFADNSSPLFISGSFQNNQGGSGGISAIQNNAAPVLTNCVLFGNGGANTFNSLVTVQYSMLDQTVIRYTSDPTNLTITASPFVSTTPGTPSDLALNGCTPAINAGNPASQTVASGPYSTTALPATDLLGNPRIRGNRVDMGAIEYQTTPNPYVGITQQPSANGLACAGSPYSSVPVSASGTGPLTFQWYKAGPSGIPVLLPDQTSATLSLPSAQTADSGNYSVVVTGACNSVTSTAFSLTVNLTPSRLYVRANAMGAGTGLSWADAFPDLQTALAYGYGNSCAQNLTEIWVAQGVYKPTSSTDRMVSFAMRNGVSIFGGFVGNETSLSQRPTINLANGPGGASQPSSSTLSGDIGAVGNNADNSNHVISNPRGLDASAVLDGFVITGGNGDLGGGVYNNGIYVDVTTYNISFCNPTFRNCAFVSNSAGQGGAIYNNGFRGAASPTLLNCLFQGNSANQGGAIYNNSTAGSGANPKLISCAFLGNSAGQGGTVFTFSYADGSSPEFINCSWQGNSAGQGSVLFNRSEGYFVTINPVLTNCVLFGNGGGNTFVNSSEGNSVFASVSANYSLMEPSVGGYNGSQNIITNIAPFVSTTTVALNTCTLAIDSANPTTTSATVGNTDLSGNPRVVHNGLDRGAVELQETPVAYAGFISQPAAGSLVCVGTAVNVPVSVSGTEPLSYQWYKTSSSGGTILVNNQTSATLMLPSVTTGDAGSYSVVVTGSCNSVTSTAFNLTTPTLTAGTLTCAQTSVTLTATGGSQYAFAGPGGGSTGIVSQDINSGMAVVNVAGVYSATVTDAGGCVSSLTVLVTSNTTPPPVMLEASATVLCNQSSLTLTATGGTSYTLLGTSNSTGVFVFSGGSFPVGVQTFTVAATPTNGCATAAMVSVTFVDAKRLYVRAGADATGNGLSWATAFPDLKTALTYNGVCAQNLTEIWVAQGVYKPTSTTDRNASFQMRNGVAIYGGFVGNETSLSQRPIINLVDSPGGASQPSSSTLSGDIGQVGNPADNSYHVINHQYGLYLDASAVLDGFVITGGNANENSFPDNSGGGIYNDYSSPMLVNCLLQGNNAAFFAGAMMNIANNSVLTNCAFRGNTAAGGGAIGNASSAPLLVNCSLQGNTASEGGGAIYNTDGNPVLVNCSLQGNTAPAGGVVYNGIRSSLRLTNSVVFNNGGSTTFFNPDGTVTATYSLFDNSVTGYISDPTNLTTVTSPFASTTSVGLNPCSPAINVGNPASLTSITGPYSETVLPATDLAGNSRIVGGRVDMGAVEYQAETLVIIQQPVAGSAVCGGSTVVASVRVNGSASAYQWYRNGTALTGIASATTASLTLTNVQTGDAGSYSVVISGDCLSLTSTAFGLTVNSPPTVTLTASISLLTCTTPTATLTASGAAGAPGTSYSFSGPGILASNPTSGTALVNATGSYSVTVTTANGCSATASIALSYQNCAPTVANNIPSQSATVGNSFSYSIPTNTFTDAETPNSLILSVVGLPAGLSFVSPNTITGVPSTTVGSPFSVTVVASDPGGGSVATIFQLSVSQAGGCNSMYTIKAGNWTDVSVWSCGRLPTGTDVVTLNHAVNLPASYQGQALRMIYSLAGNLVMEANSRLQLGSN</sequence>
<dbReference type="Proteomes" id="UP000464577">
    <property type="component" value="Chromosome"/>
</dbReference>
<dbReference type="SMART" id="SM00409">
    <property type="entry name" value="IG"/>
    <property type="match status" value="3"/>
</dbReference>
<dbReference type="InterPro" id="IPR015919">
    <property type="entry name" value="Cadherin-like_sf"/>
</dbReference>
<feature type="region of interest" description="Disordered" evidence="1">
    <location>
        <begin position="112"/>
        <end position="132"/>
    </location>
</feature>
<evidence type="ECO:0000259" key="2">
    <source>
        <dbReference type="PROSITE" id="PS50835"/>
    </source>
</evidence>
<protein>
    <recommendedName>
        <fullName evidence="2">Ig-like domain-containing protein</fullName>
    </recommendedName>
</protein>
<evidence type="ECO:0000313" key="3">
    <source>
        <dbReference type="EMBL" id="QHV99715.1"/>
    </source>
</evidence>
<dbReference type="Pfam" id="PF07679">
    <property type="entry name" value="I-set"/>
    <property type="match status" value="1"/>
</dbReference>
<dbReference type="InterPro" id="IPR059226">
    <property type="entry name" value="Choice_anch_Q_dom"/>
</dbReference>
<dbReference type="PANTHER" id="PTHR11319">
    <property type="entry name" value="G PROTEIN-COUPLED RECEPTOR-RELATED"/>
    <property type="match status" value="1"/>
</dbReference>
<dbReference type="RefSeq" id="WP_162390108.1">
    <property type="nucleotide sequence ID" value="NZ_CP045997.1"/>
</dbReference>
<feature type="domain" description="Ig-like" evidence="2">
    <location>
        <begin position="1354"/>
        <end position="1462"/>
    </location>
</feature>
<dbReference type="KEGG" id="senf:GJR95_33980"/>